<dbReference type="AlphaFoldDB" id="A0A4R9BFQ2"/>
<dbReference type="RefSeq" id="WP_134522151.1">
    <property type="nucleotide sequence ID" value="NZ_SOHH01000020.1"/>
</dbReference>
<evidence type="ECO:0000259" key="1">
    <source>
        <dbReference type="Pfam" id="PF04230"/>
    </source>
</evidence>
<reference evidence="2 3" key="1">
    <citation type="submission" date="2019-03" db="EMBL/GenBank/DDBJ databases">
        <title>Genomics of glacier-inhabiting Cryobacterium strains.</title>
        <authorList>
            <person name="Liu Q."/>
            <person name="Xin Y.-H."/>
        </authorList>
    </citation>
    <scope>NUCLEOTIDE SEQUENCE [LARGE SCALE GENOMIC DNA]</scope>
    <source>
        <strain evidence="2 3">Hh4</strain>
    </source>
</reference>
<protein>
    <submittedName>
        <fullName evidence="2">Polysaccharide pyruvyl transferase family protein</fullName>
    </submittedName>
</protein>
<sequence length="389" mass="41230">MFSSTPKASVLLIGAYERDNFGDLLFYQLTMDYLRAHEVAAGSVIGADMTSLLGARVHPHNDLLSARSWDLVWVVGGEVGGVDVEGALAMSLDDVAWDIYGHSGAEGRDHIARYLTGAPARSPAYLPILEGFPLNVSTPLVLNSVGLGNLVSEAGSSSAVEARSVIRSAAAIVTRDRTSHEIVTAMDLTPTLSPDMVHAISLLHPDLADSTRISEPYFVFQASAELIARVGEETIARAIALVAVATKWRPALFLAGTARHHDRADQYDGIEALLKAIAPAITPMRITTRRPMQLAAVVAGSRLWIGSSLHGRIIADSFGLPRVSLQNAKVANYAASWDAGFPTNVPFDALVDGVADAISTAQSGSSVEASKALSHGANQATQSLVRDFL</sequence>
<dbReference type="InterPro" id="IPR007345">
    <property type="entry name" value="Polysacch_pyruvyl_Trfase"/>
</dbReference>
<organism evidence="2 3">
    <name type="scientific">Cryobacterium fucosi</name>
    <dbReference type="NCBI Taxonomy" id="1259157"/>
    <lineage>
        <taxon>Bacteria</taxon>
        <taxon>Bacillati</taxon>
        <taxon>Actinomycetota</taxon>
        <taxon>Actinomycetes</taxon>
        <taxon>Micrococcales</taxon>
        <taxon>Microbacteriaceae</taxon>
        <taxon>Cryobacterium</taxon>
    </lineage>
</organism>
<dbReference type="Pfam" id="PF04230">
    <property type="entry name" value="PS_pyruv_trans"/>
    <property type="match status" value="1"/>
</dbReference>
<dbReference type="Proteomes" id="UP000298313">
    <property type="component" value="Unassembled WGS sequence"/>
</dbReference>
<name>A0A4R9BFQ2_9MICO</name>
<proteinExistence type="predicted"/>
<dbReference type="EMBL" id="SOHH01000020">
    <property type="protein sequence ID" value="TFD82687.1"/>
    <property type="molecule type" value="Genomic_DNA"/>
</dbReference>
<dbReference type="OrthoDB" id="1425928at2"/>
<comment type="caution">
    <text evidence="2">The sequence shown here is derived from an EMBL/GenBank/DDBJ whole genome shotgun (WGS) entry which is preliminary data.</text>
</comment>
<keyword evidence="2" id="KW-0808">Transferase</keyword>
<gene>
    <name evidence="2" type="ORF">E3T48_01680</name>
</gene>
<feature type="domain" description="Polysaccharide pyruvyl transferase" evidence="1">
    <location>
        <begin position="78"/>
        <end position="325"/>
    </location>
</feature>
<keyword evidence="3" id="KW-1185">Reference proteome</keyword>
<accession>A0A4R9BFQ2</accession>
<dbReference type="GO" id="GO:0016740">
    <property type="term" value="F:transferase activity"/>
    <property type="evidence" value="ECO:0007669"/>
    <property type="project" value="UniProtKB-KW"/>
</dbReference>
<evidence type="ECO:0000313" key="3">
    <source>
        <dbReference type="Proteomes" id="UP000298313"/>
    </source>
</evidence>
<evidence type="ECO:0000313" key="2">
    <source>
        <dbReference type="EMBL" id="TFD82687.1"/>
    </source>
</evidence>